<dbReference type="SUPFAM" id="SSF55781">
    <property type="entry name" value="GAF domain-like"/>
    <property type="match status" value="1"/>
</dbReference>
<feature type="modified residue" description="4-aspartylphosphate" evidence="11">
    <location>
        <position position="928"/>
    </location>
</feature>
<dbReference type="Gene3D" id="1.10.287.130">
    <property type="match status" value="1"/>
</dbReference>
<keyword evidence="4" id="KW-1003">Cell membrane</keyword>
<evidence type="ECO:0000256" key="1">
    <source>
        <dbReference type="ARBA" id="ARBA00000085"/>
    </source>
</evidence>
<dbReference type="SUPFAM" id="SSF52172">
    <property type="entry name" value="CheY-like"/>
    <property type="match status" value="1"/>
</dbReference>
<dbReference type="InterPro" id="IPR005467">
    <property type="entry name" value="His_kinase_dom"/>
</dbReference>
<dbReference type="EC" id="2.7.13.3" evidence="3"/>
<dbReference type="SMART" id="SM00091">
    <property type="entry name" value="PAS"/>
    <property type="match status" value="1"/>
</dbReference>
<dbReference type="Gene3D" id="3.30.450.40">
    <property type="match status" value="1"/>
</dbReference>
<dbReference type="NCBIfam" id="TIGR00229">
    <property type="entry name" value="sensory_box"/>
    <property type="match status" value="1"/>
</dbReference>
<feature type="domain" description="Histidine kinase" evidence="14">
    <location>
        <begin position="634"/>
        <end position="857"/>
    </location>
</feature>
<keyword evidence="17" id="KW-0067">ATP-binding</keyword>
<keyword evidence="7 12" id="KW-0812">Transmembrane</keyword>
<name>A0ABV8UIZ1_9PROT</name>
<dbReference type="SMART" id="SM00387">
    <property type="entry name" value="HATPase_c"/>
    <property type="match status" value="1"/>
</dbReference>
<dbReference type="GO" id="GO:0005524">
    <property type="term" value="F:ATP binding"/>
    <property type="evidence" value="ECO:0007669"/>
    <property type="project" value="UniProtKB-KW"/>
</dbReference>
<dbReference type="PANTHER" id="PTHR43065">
    <property type="entry name" value="SENSOR HISTIDINE KINASE"/>
    <property type="match status" value="1"/>
</dbReference>
<dbReference type="CDD" id="cd18161">
    <property type="entry name" value="REC_hyHK_blue-like"/>
    <property type="match status" value="1"/>
</dbReference>
<dbReference type="PRINTS" id="PR00344">
    <property type="entry name" value="BCTRLSENSOR"/>
</dbReference>
<evidence type="ECO:0000256" key="2">
    <source>
        <dbReference type="ARBA" id="ARBA00004651"/>
    </source>
</evidence>
<dbReference type="Pfam" id="PF02518">
    <property type="entry name" value="HATPase_c"/>
    <property type="match status" value="1"/>
</dbReference>
<dbReference type="SUPFAM" id="SSF55874">
    <property type="entry name" value="ATPase domain of HSP90 chaperone/DNA topoisomerase II/histidine kinase"/>
    <property type="match status" value="1"/>
</dbReference>
<dbReference type="Gene3D" id="3.30.450.20">
    <property type="entry name" value="PAS domain"/>
    <property type="match status" value="3"/>
</dbReference>
<dbReference type="Pfam" id="PF08448">
    <property type="entry name" value="PAS_4"/>
    <property type="match status" value="1"/>
</dbReference>
<dbReference type="SMART" id="SM00448">
    <property type="entry name" value="REC"/>
    <property type="match status" value="1"/>
</dbReference>
<evidence type="ECO:0000256" key="3">
    <source>
        <dbReference type="ARBA" id="ARBA00012438"/>
    </source>
</evidence>
<dbReference type="PANTHER" id="PTHR43065:SF49">
    <property type="entry name" value="HISTIDINE KINASE"/>
    <property type="match status" value="1"/>
</dbReference>
<protein>
    <recommendedName>
        <fullName evidence="3">histidine kinase</fullName>
        <ecNumber evidence="3">2.7.13.3</ecNumber>
    </recommendedName>
</protein>
<keyword evidence="10 12" id="KW-0472">Membrane</keyword>
<sequence>MKKAIILANILVAVILSSLFALQAVTERNDFIEAAYRDAENLTEALAEQTFQTLSGVDLALTTVSTTIQTESRGGRGLPDNLHELLEDRQAASSFSMAYFVLDSQGRAVATSRAENPEPVDLSDYPVFTHHRNTSDSGLFIAPPRKGEVGHAEGQWLSNVSRPLTHPDGSFAGVVAAAVSLDYLLNFYNALRIGEQGVVGLVNAEGTVIARSPFREEAIGTDLSDTDLFRTLMSQHESGRFERRYMSDGVRRLSAFRHVGHEQTGQDQAVVYVGLGREEVLEHWYDHLFFAGLLALLGMILFTTASVLVWRNTVRRQQWEEARSERLRMLAQESAALAQFDNVESLLQHVTDVSCRLTTAHQALASLIKDTTYAQALMAVTLSDKYAAWRDYDEKSDGIGIYHLVCESNQAMMMTQEELEAHPAWTGFSYAKERHPPMRGWLAVPIIGQDGSNLGLIQLSDKAQGEFTEDDLNEMKQLASITGAALENLMALQERDRALQEANAAKEEVETIFNSISDAVLAFDREWRFVYMNPEAERILGRSRDAFQDKVLWEEFPDVVGTELESEYYRAVRENVPVSLEYYYPVYDAWFSIRAYPHEKGLTVYLRDITQQLETQERLRQSQKMDAIGQLTGGIAHDFNNLLTVILGNSDMLVDELSEADEKPRQRAETIQKAGERAAELTHRLLAFARRQPLDPRATDLNQLVSGMGEMLRRTLGENINIELVRGSGLWKAVVDPNELENAVLNLAINARDAMPEGGKLTIETANISVDDSYAADHRMNPGQYVMLAVSDTGQGMSSEVQEKAFEPFFTTKEQGKGSGLGLSMVYGFARQTGGHVRIYSEPGAGTAVRLYVPRADGEAETAKTQDAAVPIQSGDEHILVVEDDDLVRRHAVTSLRNLGYRVTECANGAAALTYLDAGEQFDMLLTDVMLPGGMTGKQVADESLQRAPGLKVLFMSGYTENAIVHHGRLDRGVQLLGKPFRLRDLARKVREVLDNQAS</sequence>
<dbReference type="EMBL" id="JBHSCW010000002">
    <property type="protein sequence ID" value="MFC4350757.1"/>
    <property type="molecule type" value="Genomic_DNA"/>
</dbReference>
<dbReference type="SUPFAM" id="SSF55785">
    <property type="entry name" value="PYP-like sensor domain (PAS domain)"/>
    <property type="match status" value="1"/>
</dbReference>
<evidence type="ECO:0000256" key="9">
    <source>
        <dbReference type="ARBA" id="ARBA00022989"/>
    </source>
</evidence>
<dbReference type="CDD" id="cd00130">
    <property type="entry name" value="PAS"/>
    <property type="match status" value="1"/>
</dbReference>
<dbReference type="PROSITE" id="PS50110">
    <property type="entry name" value="RESPONSE_REGULATORY"/>
    <property type="match status" value="1"/>
</dbReference>
<evidence type="ECO:0000313" key="18">
    <source>
        <dbReference type="Proteomes" id="UP001595799"/>
    </source>
</evidence>
<keyword evidence="9 12" id="KW-1133">Transmembrane helix</keyword>
<dbReference type="CDD" id="cd16919">
    <property type="entry name" value="HATPase_CckA-like"/>
    <property type="match status" value="1"/>
</dbReference>
<evidence type="ECO:0000256" key="11">
    <source>
        <dbReference type="PROSITE-ProRule" id="PRU00169"/>
    </source>
</evidence>
<accession>A0ABV8UIZ1</accession>
<keyword evidence="8" id="KW-0418">Kinase</keyword>
<dbReference type="Pfam" id="PF13185">
    <property type="entry name" value="GAF_2"/>
    <property type="match status" value="1"/>
</dbReference>
<evidence type="ECO:0000259" key="16">
    <source>
        <dbReference type="PROSITE" id="PS50112"/>
    </source>
</evidence>
<dbReference type="SUPFAM" id="SSF47384">
    <property type="entry name" value="Homodimeric domain of signal transducing histidine kinase"/>
    <property type="match status" value="1"/>
</dbReference>
<proteinExistence type="predicted"/>
<evidence type="ECO:0000256" key="5">
    <source>
        <dbReference type="ARBA" id="ARBA00022553"/>
    </source>
</evidence>
<keyword evidence="13" id="KW-0732">Signal</keyword>
<keyword evidence="6" id="KW-0808">Transferase</keyword>
<dbReference type="PROSITE" id="PS50112">
    <property type="entry name" value="PAS"/>
    <property type="match status" value="1"/>
</dbReference>
<keyword evidence="18" id="KW-1185">Reference proteome</keyword>
<dbReference type="RefSeq" id="WP_382421102.1">
    <property type="nucleotide sequence ID" value="NZ_JBHSCW010000002.1"/>
</dbReference>
<comment type="caution">
    <text evidence="17">The sequence shown here is derived from an EMBL/GenBank/DDBJ whole genome shotgun (WGS) entry which is preliminary data.</text>
</comment>
<reference evidence="18" key="1">
    <citation type="journal article" date="2019" name="Int. J. Syst. Evol. Microbiol.">
        <title>The Global Catalogue of Microorganisms (GCM) 10K type strain sequencing project: providing services to taxonomists for standard genome sequencing and annotation.</title>
        <authorList>
            <consortium name="The Broad Institute Genomics Platform"/>
            <consortium name="The Broad Institute Genome Sequencing Center for Infectious Disease"/>
            <person name="Wu L."/>
            <person name="Ma J."/>
        </authorList>
    </citation>
    <scope>NUCLEOTIDE SEQUENCE [LARGE SCALE GENOMIC DNA]</scope>
    <source>
        <strain evidence="18">CECT 8472</strain>
    </source>
</reference>
<evidence type="ECO:0000256" key="13">
    <source>
        <dbReference type="SAM" id="SignalP"/>
    </source>
</evidence>
<evidence type="ECO:0000259" key="15">
    <source>
        <dbReference type="PROSITE" id="PS50110"/>
    </source>
</evidence>
<dbReference type="CDD" id="cd00082">
    <property type="entry name" value="HisKA"/>
    <property type="match status" value="1"/>
</dbReference>
<dbReference type="InterPro" id="IPR003594">
    <property type="entry name" value="HATPase_dom"/>
</dbReference>
<dbReference type="Pfam" id="PF00072">
    <property type="entry name" value="Response_reg"/>
    <property type="match status" value="1"/>
</dbReference>
<feature type="transmembrane region" description="Helical" evidence="12">
    <location>
        <begin position="288"/>
        <end position="310"/>
    </location>
</feature>
<feature type="domain" description="Response regulatory" evidence="15">
    <location>
        <begin position="878"/>
        <end position="994"/>
    </location>
</feature>
<dbReference type="InterPro" id="IPR003018">
    <property type="entry name" value="GAF"/>
</dbReference>
<feature type="signal peptide" evidence="13">
    <location>
        <begin position="1"/>
        <end position="23"/>
    </location>
</feature>
<dbReference type="InterPro" id="IPR033479">
    <property type="entry name" value="dCache_1"/>
</dbReference>
<feature type="chain" id="PRO_5046831391" description="histidine kinase" evidence="13">
    <location>
        <begin position="24"/>
        <end position="999"/>
    </location>
</feature>
<dbReference type="InterPro" id="IPR011006">
    <property type="entry name" value="CheY-like_superfamily"/>
</dbReference>
<dbReference type="InterPro" id="IPR000014">
    <property type="entry name" value="PAS"/>
</dbReference>
<dbReference type="CDD" id="cd12915">
    <property type="entry name" value="PDC2_DGC_like"/>
    <property type="match status" value="1"/>
</dbReference>
<dbReference type="Gene3D" id="3.30.565.10">
    <property type="entry name" value="Histidine kinase-like ATPase, C-terminal domain"/>
    <property type="match status" value="1"/>
</dbReference>
<dbReference type="InterPro" id="IPR003661">
    <property type="entry name" value="HisK_dim/P_dom"/>
</dbReference>
<evidence type="ECO:0000256" key="7">
    <source>
        <dbReference type="ARBA" id="ARBA00022692"/>
    </source>
</evidence>
<organism evidence="17 18">
    <name type="scientific">Fodinicurvata halophila</name>
    <dbReference type="NCBI Taxonomy" id="1419723"/>
    <lineage>
        <taxon>Bacteria</taxon>
        <taxon>Pseudomonadati</taxon>
        <taxon>Pseudomonadota</taxon>
        <taxon>Alphaproteobacteria</taxon>
        <taxon>Rhodospirillales</taxon>
        <taxon>Rhodovibrionaceae</taxon>
        <taxon>Fodinicurvata</taxon>
    </lineage>
</organism>
<dbReference type="CDD" id="cd12914">
    <property type="entry name" value="PDC1_DGC_like"/>
    <property type="match status" value="1"/>
</dbReference>
<dbReference type="Gene3D" id="3.40.50.2300">
    <property type="match status" value="1"/>
</dbReference>
<dbReference type="PROSITE" id="PS50109">
    <property type="entry name" value="HIS_KIN"/>
    <property type="match status" value="1"/>
</dbReference>
<dbReference type="SMART" id="SM00065">
    <property type="entry name" value="GAF"/>
    <property type="match status" value="1"/>
</dbReference>
<dbReference type="Pfam" id="PF02743">
    <property type="entry name" value="dCache_1"/>
    <property type="match status" value="1"/>
</dbReference>
<evidence type="ECO:0000256" key="12">
    <source>
        <dbReference type="SAM" id="Phobius"/>
    </source>
</evidence>
<dbReference type="InterPro" id="IPR029016">
    <property type="entry name" value="GAF-like_dom_sf"/>
</dbReference>
<dbReference type="InterPro" id="IPR001789">
    <property type="entry name" value="Sig_transdc_resp-reg_receiver"/>
</dbReference>
<dbReference type="InterPro" id="IPR035965">
    <property type="entry name" value="PAS-like_dom_sf"/>
</dbReference>
<evidence type="ECO:0000259" key="14">
    <source>
        <dbReference type="PROSITE" id="PS50109"/>
    </source>
</evidence>
<evidence type="ECO:0000256" key="10">
    <source>
        <dbReference type="ARBA" id="ARBA00023136"/>
    </source>
</evidence>
<dbReference type="InterPro" id="IPR013656">
    <property type="entry name" value="PAS_4"/>
</dbReference>
<evidence type="ECO:0000256" key="6">
    <source>
        <dbReference type="ARBA" id="ARBA00022679"/>
    </source>
</evidence>
<keyword evidence="17" id="KW-0547">Nucleotide-binding</keyword>
<keyword evidence="5 11" id="KW-0597">Phosphoprotein</keyword>
<dbReference type="Proteomes" id="UP001595799">
    <property type="component" value="Unassembled WGS sequence"/>
</dbReference>
<evidence type="ECO:0000313" key="17">
    <source>
        <dbReference type="EMBL" id="MFC4350757.1"/>
    </source>
</evidence>
<evidence type="ECO:0000256" key="4">
    <source>
        <dbReference type="ARBA" id="ARBA00022475"/>
    </source>
</evidence>
<gene>
    <name evidence="17" type="ORF">ACFOW6_04280</name>
</gene>
<comment type="subcellular location">
    <subcellularLocation>
        <location evidence="2">Cell membrane</location>
        <topology evidence="2">Multi-pass membrane protein</topology>
    </subcellularLocation>
</comment>
<feature type="domain" description="PAS" evidence="16">
    <location>
        <begin position="505"/>
        <end position="579"/>
    </location>
</feature>
<evidence type="ECO:0000256" key="8">
    <source>
        <dbReference type="ARBA" id="ARBA00022777"/>
    </source>
</evidence>
<comment type="catalytic activity">
    <reaction evidence="1">
        <text>ATP + protein L-histidine = ADP + protein N-phospho-L-histidine.</text>
        <dbReference type="EC" id="2.7.13.3"/>
    </reaction>
</comment>
<dbReference type="SMART" id="SM00388">
    <property type="entry name" value="HisKA"/>
    <property type="match status" value="1"/>
</dbReference>
<dbReference type="InterPro" id="IPR036890">
    <property type="entry name" value="HATPase_C_sf"/>
</dbReference>
<dbReference type="InterPro" id="IPR004358">
    <property type="entry name" value="Sig_transdc_His_kin-like_C"/>
</dbReference>
<dbReference type="InterPro" id="IPR036097">
    <property type="entry name" value="HisK_dim/P_sf"/>
</dbReference>
<dbReference type="Pfam" id="PF00512">
    <property type="entry name" value="HisKA"/>
    <property type="match status" value="1"/>
</dbReference>